<name>A0A8X7XYH0_POPTO</name>
<keyword evidence="1" id="KW-1133">Transmembrane helix</keyword>
<keyword evidence="3" id="KW-1185">Reference proteome</keyword>
<reference evidence="2" key="1">
    <citation type="journal article" date="2020" name="bioRxiv">
        <title>Hybrid origin of Populus tomentosa Carr. identified through genome sequencing and phylogenomic analysis.</title>
        <authorList>
            <person name="An X."/>
            <person name="Gao K."/>
            <person name="Chen Z."/>
            <person name="Li J."/>
            <person name="Yang X."/>
            <person name="Yang X."/>
            <person name="Zhou J."/>
            <person name="Guo T."/>
            <person name="Zhao T."/>
            <person name="Huang S."/>
            <person name="Miao D."/>
            <person name="Khan W.U."/>
            <person name="Rao P."/>
            <person name="Ye M."/>
            <person name="Lei B."/>
            <person name="Liao W."/>
            <person name="Wang J."/>
            <person name="Ji L."/>
            <person name="Li Y."/>
            <person name="Guo B."/>
            <person name="Mustafa N.S."/>
            <person name="Li S."/>
            <person name="Yun Q."/>
            <person name="Keller S.R."/>
            <person name="Mao J."/>
            <person name="Zhang R."/>
            <person name="Strauss S.H."/>
        </authorList>
    </citation>
    <scope>NUCLEOTIDE SEQUENCE</scope>
    <source>
        <strain evidence="2">GM15</strain>
        <tissue evidence="2">Leaf</tissue>
    </source>
</reference>
<evidence type="ECO:0000313" key="2">
    <source>
        <dbReference type="EMBL" id="KAG6740639.1"/>
    </source>
</evidence>
<keyword evidence="1" id="KW-0812">Transmembrane</keyword>
<dbReference type="Proteomes" id="UP000886885">
    <property type="component" value="Chromosome 18A"/>
</dbReference>
<comment type="caution">
    <text evidence="2">The sequence shown here is derived from an EMBL/GenBank/DDBJ whole genome shotgun (WGS) entry which is preliminary data.</text>
</comment>
<feature type="transmembrane region" description="Helical" evidence="1">
    <location>
        <begin position="21"/>
        <end position="38"/>
    </location>
</feature>
<gene>
    <name evidence="2" type="ORF">POTOM_056095</name>
</gene>
<organism evidence="2 3">
    <name type="scientific">Populus tomentosa</name>
    <name type="common">Chinese white poplar</name>
    <dbReference type="NCBI Taxonomy" id="118781"/>
    <lineage>
        <taxon>Eukaryota</taxon>
        <taxon>Viridiplantae</taxon>
        <taxon>Streptophyta</taxon>
        <taxon>Embryophyta</taxon>
        <taxon>Tracheophyta</taxon>
        <taxon>Spermatophyta</taxon>
        <taxon>Magnoliopsida</taxon>
        <taxon>eudicotyledons</taxon>
        <taxon>Gunneridae</taxon>
        <taxon>Pentapetalae</taxon>
        <taxon>rosids</taxon>
        <taxon>fabids</taxon>
        <taxon>Malpighiales</taxon>
        <taxon>Salicaceae</taxon>
        <taxon>Saliceae</taxon>
        <taxon>Populus</taxon>
    </lineage>
</organism>
<keyword evidence="1" id="KW-0472">Membrane</keyword>
<accession>A0A8X7XYH0</accession>
<proteinExistence type="predicted"/>
<protein>
    <submittedName>
        <fullName evidence="2">Uncharacterized protein</fullName>
    </submittedName>
</protein>
<evidence type="ECO:0000313" key="3">
    <source>
        <dbReference type="Proteomes" id="UP000886885"/>
    </source>
</evidence>
<dbReference type="EMBL" id="JAAWWB010000035">
    <property type="protein sequence ID" value="KAG6740639.1"/>
    <property type="molecule type" value="Genomic_DNA"/>
</dbReference>
<evidence type="ECO:0000256" key="1">
    <source>
        <dbReference type="SAM" id="Phobius"/>
    </source>
</evidence>
<dbReference type="AlphaFoldDB" id="A0A8X7XYH0"/>
<sequence>MAREGGYEFSRQATISQPRGLLILLALSVIFVTVVSVPDTLCSRSMLQNARILGNSRVSRSTILSGICASYGCRKFSKGFSSFEE</sequence>